<gene>
    <name evidence="4" type="primary">rlpA</name>
    <name evidence="9" type="ORF">ADIMK_1018</name>
</gene>
<dbReference type="CDD" id="cd22268">
    <property type="entry name" value="DPBB_RlpA-like"/>
    <property type="match status" value="1"/>
</dbReference>
<dbReference type="Gene3D" id="2.40.40.10">
    <property type="entry name" value="RlpA-like domain"/>
    <property type="match status" value="1"/>
</dbReference>
<keyword evidence="4" id="KW-0564">Palmitate</keyword>
<comment type="function">
    <text evidence="4">Lytic transglycosylase with a strong preference for naked glycan strands that lack stem peptides.</text>
</comment>
<dbReference type="NCBIfam" id="TIGR00413">
    <property type="entry name" value="rlpA"/>
    <property type="match status" value="1"/>
</dbReference>
<comment type="caution">
    <text evidence="9">The sequence shown here is derived from an EMBL/GenBank/DDBJ whole genome shotgun (WGS) entry which is preliminary data.</text>
</comment>
<comment type="subcellular location">
    <subcellularLocation>
        <location evidence="4">Cell membrane</location>
        <topology evidence="4">Lipid-anchor</topology>
    </subcellularLocation>
</comment>
<dbReference type="PROSITE" id="PS51257">
    <property type="entry name" value="PROKAR_LIPOPROTEIN"/>
    <property type="match status" value="1"/>
</dbReference>
<comment type="similarity">
    <text evidence="4 5">Belongs to the RlpA family.</text>
</comment>
<dbReference type="Proteomes" id="UP000028252">
    <property type="component" value="Unassembled WGS sequence"/>
</dbReference>
<dbReference type="Gene3D" id="3.30.70.1070">
    <property type="entry name" value="Sporulation related repeat"/>
    <property type="match status" value="1"/>
</dbReference>
<keyword evidence="4 9" id="KW-0449">Lipoprotein</keyword>
<feature type="signal peptide" evidence="7">
    <location>
        <begin position="1"/>
        <end position="23"/>
    </location>
</feature>
<dbReference type="InterPro" id="IPR036908">
    <property type="entry name" value="RlpA-like_sf"/>
</dbReference>
<keyword evidence="4" id="KW-1003">Cell membrane</keyword>
<keyword evidence="1 7" id="KW-0732">Signal</keyword>
<dbReference type="AlphaFoldDB" id="A0A081G1B0"/>
<dbReference type="FunFam" id="2.40.40.10:FF:000003">
    <property type="entry name" value="Endolytic peptidoglycan transglycosylase RlpA"/>
    <property type="match status" value="1"/>
</dbReference>
<accession>A0A081G1B0</accession>
<dbReference type="STRING" id="1232683.ADIMK_1018"/>
<feature type="chain" id="PRO_5009982554" description="Endolytic peptidoglycan transglycosylase RlpA" evidence="7">
    <location>
        <begin position="24"/>
        <end position="290"/>
    </location>
</feature>
<evidence type="ECO:0000313" key="9">
    <source>
        <dbReference type="EMBL" id="KEA64565.1"/>
    </source>
</evidence>
<evidence type="ECO:0000256" key="7">
    <source>
        <dbReference type="SAM" id="SignalP"/>
    </source>
</evidence>
<dbReference type="Pfam" id="PF05036">
    <property type="entry name" value="SPOR"/>
    <property type="match status" value="1"/>
</dbReference>
<dbReference type="PANTHER" id="PTHR34183">
    <property type="entry name" value="ENDOLYTIC PEPTIDOGLYCAN TRANSGLYCOSYLASE RLPA"/>
    <property type="match status" value="1"/>
</dbReference>
<evidence type="ECO:0000313" key="10">
    <source>
        <dbReference type="Proteomes" id="UP000028252"/>
    </source>
</evidence>
<dbReference type="GO" id="GO:0005886">
    <property type="term" value="C:plasma membrane"/>
    <property type="evidence" value="ECO:0007669"/>
    <property type="project" value="UniProtKB-SubCell"/>
</dbReference>
<dbReference type="GO" id="GO:0071555">
    <property type="term" value="P:cell wall organization"/>
    <property type="evidence" value="ECO:0007669"/>
    <property type="project" value="UniProtKB-KW"/>
</dbReference>
<evidence type="ECO:0000256" key="3">
    <source>
        <dbReference type="ARBA" id="ARBA00023316"/>
    </source>
</evidence>
<evidence type="ECO:0000256" key="4">
    <source>
        <dbReference type="HAMAP-Rule" id="MF_02071"/>
    </source>
</evidence>
<dbReference type="SUPFAM" id="SSF110997">
    <property type="entry name" value="Sporulation related repeat"/>
    <property type="match status" value="1"/>
</dbReference>
<reference evidence="9 10" key="1">
    <citation type="submission" date="2014-04" db="EMBL/GenBank/DDBJ databases">
        <title>Marinobacterium kochiensis sp. nov., isolated from sediment sample collected from Kochi backwaters in Kerala, India.</title>
        <authorList>
            <person name="Singh A."/>
            <person name="Pinnaka A.K."/>
        </authorList>
    </citation>
    <scope>NUCLEOTIDE SEQUENCE [LARGE SCALE GENOMIC DNA]</scope>
    <source>
        <strain evidence="9 10">AK27</strain>
    </source>
</reference>
<dbReference type="EMBL" id="JMQN01000015">
    <property type="protein sequence ID" value="KEA64565.1"/>
    <property type="molecule type" value="Genomic_DNA"/>
</dbReference>
<proteinExistence type="inferred from homology"/>
<dbReference type="InterPro" id="IPR036680">
    <property type="entry name" value="SPOR-like_sf"/>
</dbReference>
<evidence type="ECO:0000256" key="6">
    <source>
        <dbReference type="SAM" id="MobiDB-lite"/>
    </source>
</evidence>
<dbReference type="InterPro" id="IPR034718">
    <property type="entry name" value="RlpA"/>
</dbReference>
<keyword evidence="10" id="KW-1185">Reference proteome</keyword>
<dbReference type="RefSeq" id="WP_036184563.1">
    <property type="nucleotide sequence ID" value="NZ_JMQN01000015.1"/>
</dbReference>
<evidence type="ECO:0000256" key="1">
    <source>
        <dbReference type="ARBA" id="ARBA00022729"/>
    </source>
</evidence>
<dbReference type="eggNOG" id="COG0797">
    <property type="taxonomic scope" value="Bacteria"/>
</dbReference>
<protein>
    <recommendedName>
        <fullName evidence="4">Endolytic peptidoglycan transglycosylase RlpA</fullName>
        <ecNumber evidence="4">4.2.2.-</ecNumber>
    </recommendedName>
</protein>
<keyword evidence="4" id="KW-0472">Membrane</keyword>
<dbReference type="PATRIC" id="fig|1232683.4.peg.1008"/>
<dbReference type="GO" id="GO:0008932">
    <property type="term" value="F:lytic endotransglycosylase activity"/>
    <property type="evidence" value="ECO:0007669"/>
    <property type="project" value="UniProtKB-UniRule"/>
</dbReference>
<keyword evidence="2 4" id="KW-0456">Lyase</keyword>
<dbReference type="Pfam" id="PF03330">
    <property type="entry name" value="DPBB_1"/>
    <property type="match status" value="1"/>
</dbReference>
<evidence type="ECO:0000256" key="5">
    <source>
        <dbReference type="RuleBase" id="RU003495"/>
    </source>
</evidence>
<dbReference type="PROSITE" id="PS51724">
    <property type="entry name" value="SPOR"/>
    <property type="match status" value="1"/>
</dbReference>
<dbReference type="SUPFAM" id="SSF50685">
    <property type="entry name" value="Barwin-like endoglucanases"/>
    <property type="match status" value="1"/>
</dbReference>
<evidence type="ECO:0000256" key="2">
    <source>
        <dbReference type="ARBA" id="ARBA00023239"/>
    </source>
</evidence>
<dbReference type="GO" id="GO:0000270">
    <property type="term" value="P:peptidoglycan metabolic process"/>
    <property type="evidence" value="ECO:0007669"/>
    <property type="project" value="UniProtKB-UniRule"/>
</dbReference>
<feature type="region of interest" description="Disordered" evidence="6">
    <location>
        <begin position="27"/>
        <end position="66"/>
    </location>
</feature>
<feature type="domain" description="SPOR" evidence="8">
    <location>
        <begin position="210"/>
        <end position="290"/>
    </location>
</feature>
<dbReference type="InterPro" id="IPR009009">
    <property type="entry name" value="RlpA-like_DPBB"/>
</dbReference>
<sequence>MNYLRAMLLLVGLSLLVSGCSSVGEKEENAGRYSMKHDRYPSTPVDVSSVPDAVPRIEPKSRGGNKSPYRVLGQNYYVLGSASGYRERGVASWYGEKFHGHLTSNGETYDMYKMSAAHKTLPLPTFARITNLDNGRQVIVRVNDRGPFHDDRLIDLSYAAAARLDMLGHGTARVEVEAIDPASWGSGTVLAAAEQGSGAMHNAPAQSNGDMDATGRFLQVGAYSSNSTAQRVQNQLVAYANGAPVMVHEVERDGRQLYRVLIGPLEGSAAELISQVQAAGHPAPILIDYP</sequence>
<organism evidence="9 10">
    <name type="scientific">Marinobacterium lacunae</name>
    <dbReference type="NCBI Taxonomy" id="1232683"/>
    <lineage>
        <taxon>Bacteria</taxon>
        <taxon>Pseudomonadati</taxon>
        <taxon>Pseudomonadota</taxon>
        <taxon>Gammaproteobacteria</taxon>
        <taxon>Oceanospirillales</taxon>
        <taxon>Oceanospirillaceae</taxon>
        <taxon>Marinobacterium</taxon>
    </lineage>
</organism>
<dbReference type="PANTHER" id="PTHR34183:SF1">
    <property type="entry name" value="ENDOLYTIC PEPTIDOGLYCAN TRANSGLYCOSYLASE RLPA"/>
    <property type="match status" value="1"/>
</dbReference>
<dbReference type="HAMAP" id="MF_02071">
    <property type="entry name" value="RlpA"/>
    <property type="match status" value="1"/>
</dbReference>
<dbReference type="OrthoDB" id="9779128at2"/>
<keyword evidence="3 4" id="KW-0961">Cell wall biogenesis/degradation</keyword>
<dbReference type="GO" id="GO:0042834">
    <property type="term" value="F:peptidoglycan binding"/>
    <property type="evidence" value="ECO:0007669"/>
    <property type="project" value="InterPro"/>
</dbReference>
<evidence type="ECO:0000259" key="8">
    <source>
        <dbReference type="PROSITE" id="PS51724"/>
    </source>
</evidence>
<feature type="compositionally biased region" description="Low complexity" evidence="6">
    <location>
        <begin position="41"/>
        <end position="54"/>
    </location>
</feature>
<feature type="compositionally biased region" description="Basic and acidic residues" evidence="6">
    <location>
        <begin position="27"/>
        <end position="40"/>
    </location>
</feature>
<name>A0A081G1B0_9GAMM</name>
<dbReference type="GO" id="GO:0009279">
    <property type="term" value="C:cell outer membrane"/>
    <property type="evidence" value="ECO:0007669"/>
    <property type="project" value="TreeGrafter"/>
</dbReference>
<dbReference type="InterPro" id="IPR012997">
    <property type="entry name" value="RplA"/>
</dbReference>
<dbReference type="EC" id="4.2.2.-" evidence="4"/>
<dbReference type="InterPro" id="IPR007730">
    <property type="entry name" value="SPOR-like_dom"/>
</dbReference>